<keyword evidence="7 12" id="KW-0812">Transmembrane</keyword>
<evidence type="ECO:0000256" key="10">
    <source>
        <dbReference type="ARBA" id="ARBA00023136"/>
    </source>
</evidence>
<reference evidence="15" key="1">
    <citation type="journal article" date="2021" name="PeerJ">
        <title>Extensive microbial diversity within the chicken gut microbiome revealed by metagenomics and culture.</title>
        <authorList>
            <person name="Gilroy R."/>
            <person name="Ravi A."/>
            <person name="Getino M."/>
            <person name="Pursley I."/>
            <person name="Horton D.L."/>
            <person name="Alikhan N.F."/>
            <person name="Baker D."/>
            <person name="Gharbi K."/>
            <person name="Hall N."/>
            <person name="Watson M."/>
            <person name="Adriaenssens E.M."/>
            <person name="Foster-Nyarko E."/>
            <person name="Jarju S."/>
            <person name="Secka A."/>
            <person name="Antonio M."/>
            <person name="Oren A."/>
            <person name="Chaudhuri R.R."/>
            <person name="La Ragione R."/>
            <person name="Hildebrand F."/>
            <person name="Pallen M.J."/>
        </authorList>
    </citation>
    <scope>NUCLEOTIDE SEQUENCE</scope>
    <source>
        <strain evidence="15">ChiBcec21-2208</strain>
    </source>
</reference>
<dbReference type="GO" id="GO:0005886">
    <property type="term" value="C:plasma membrane"/>
    <property type="evidence" value="ECO:0007669"/>
    <property type="project" value="UniProtKB-SubCell"/>
</dbReference>
<dbReference type="Proteomes" id="UP000782880">
    <property type="component" value="Unassembled WGS sequence"/>
</dbReference>
<keyword evidence="10 12" id="KW-0472">Membrane</keyword>
<dbReference type="AlphaFoldDB" id="A0A921II93"/>
<evidence type="ECO:0000256" key="2">
    <source>
        <dbReference type="ARBA" id="ARBA00022448"/>
    </source>
</evidence>
<dbReference type="Pfam" id="PF02378">
    <property type="entry name" value="PTS_EIIC"/>
    <property type="match status" value="1"/>
</dbReference>
<feature type="domain" description="PTS EIIC type-1" evidence="14">
    <location>
        <begin position="110"/>
        <end position="458"/>
    </location>
</feature>
<feature type="transmembrane region" description="Helical" evidence="12">
    <location>
        <begin position="203"/>
        <end position="228"/>
    </location>
</feature>
<evidence type="ECO:0000256" key="8">
    <source>
        <dbReference type="ARBA" id="ARBA00022777"/>
    </source>
</evidence>
<keyword evidence="2" id="KW-0813">Transport</keyword>
<dbReference type="GO" id="GO:0009401">
    <property type="term" value="P:phosphoenolpyruvate-dependent sugar phosphotransferase system"/>
    <property type="evidence" value="ECO:0007669"/>
    <property type="project" value="UniProtKB-KW"/>
</dbReference>
<feature type="active site" description="Phosphocysteine intermediate; for EIIB activity" evidence="11">
    <location>
        <position position="29"/>
    </location>
</feature>
<dbReference type="PROSITE" id="PS51098">
    <property type="entry name" value="PTS_EIIB_TYPE_1"/>
    <property type="match status" value="1"/>
</dbReference>
<evidence type="ECO:0000259" key="14">
    <source>
        <dbReference type="PROSITE" id="PS51103"/>
    </source>
</evidence>
<dbReference type="InterPro" id="IPR050558">
    <property type="entry name" value="PTS_Sugar-Specific_Components"/>
</dbReference>
<keyword evidence="4" id="KW-0762">Sugar transport</keyword>
<gene>
    <name evidence="15" type="ORF">K8V20_02925</name>
</gene>
<evidence type="ECO:0000256" key="3">
    <source>
        <dbReference type="ARBA" id="ARBA00022475"/>
    </source>
</evidence>
<sequence length="458" mass="48066">MASKDYTQLAEQIVRCVGGKENVSGVTHCATRLRFTLNAADKADREGVKKIQGVISLVESGGQFQVVIGNHVADVYPFVLKALGMTDAEAEQNKGGEKAEKQNVVNRFLTTITGIFTPIIGAMAGAGMLKGILILLTTFNLLATDSGTYRILYAAADALFSFLPILLAFTAAKKFGANIFVSVAIGCALVYPDMTAAYNAGDALTFLGIPVNLMSYTSSVLPIICAVFAQSKLEALLKKVLPSMIRNLLTPLASLVVIVPATFLIIGPVTNTVGNTLAAAYTALVSFCPPVAGFIVAGIWPLCVMAGVHYGFVPIVINNIAVYGRDTLFTITGVCNMAQAGATAGVFLKTRNPELKEISGQAAFSALIAGITEPAMYGVNLKYKRPFYFVMFFSAIAGCITATVGAGASALVGTALLTLPAYAGVGFAGFLIACAIAFFGTMICTYLFGFDDSMIDNA</sequence>
<evidence type="ECO:0000256" key="9">
    <source>
        <dbReference type="ARBA" id="ARBA00022989"/>
    </source>
</evidence>
<keyword evidence="9 12" id="KW-1133">Transmembrane helix</keyword>
<dbReference type="Pfam" id="PF00367">
    <property type="entry name" value="PTS_EIIB"/>
    <property type="match status" value="1"/>
</dbReference>
<dbReference type="InterPro" id="IPR003352">
    <property type="entry name" value="PTS_EIIC"/>
</dbReference>
<organism evidence="15 16">
    <name type="scientific">Subdoligranulum variabile</name>
    <dbReference type="NCBI Taxonomy" id="214851"/>
    <lineage>
        <taxon>Bacteria</taxon>
        <taxon>Bacillati</taxon>
        <taxon>Bacillota</taxon>
        <taxon>Clostridia</taxon>
        <taxon>Eubacteriales</taxon>
        <taxon>Oscillospiraceae</taxon>
        <taxon>Subdoligranulum</taxon>
    </lineage>
</organism>
<dbReference type="InterPro" id="IPR001996">
    <property type="entry name" value="PTS_IIB_1"/>
</dbReference>
<feature type="transmembrane region" description="Helical" evidence="12">
    <location>
        <begin position="175"/>
        <end position="191"/>
    </location>
</feature>
<dbReference type="InterPro" id="IPR013013">
    <property type="entry name" value="PTS_EIIC_1"/>
</dbReference>
<dbReference type="SUPFAM" id="SSF55604">
    <property type="entry name" value="Glucose permease domain IIB"/>
    <property type="match status" value="1"/>
</dbReference>
<evidence type="ECO:0000259" key="13">
    <source>
        <dbReference type="PROSITE" id="PS51098"/>
    </source>
</evidence>
<feature type="transmembrane region" description="Helical" evidence="12">
    <location>
        <begin position="248"/>
        <end position="266"/>
    </location>
</feature>
<keyword evidence="6" id="KW-0598">Phosphotransferase system</keyword>
<dbReference type="InterPro" id="IPR018113">
    <property type="entry name" value="PTrfase_EIIB_Cys"/>
</dbReference>
<dbReference type="FunFam" id="3.30.1360.60:FF:000001">
    <property type="entry name" value="PTS system glucose-specific IIBC component PtsG"/>
    <property type="match status" value="1"/>
</dbReference>
<name>A0A921II93_9FIRM</name>
<accession>A0A921II93</accession>
<proteinExistence type="predicted"/>
<evidence type="ECO:0000313" key="16">
    <source>
        <dbReference type="Proteomes" id="UP000782880"/>
    </source>
</evidence>
<comment type="caution">
    <text evidence="15">The sequence shown here is derived from an EMBL/GenBank/DDBJ whole genome shotgun (WGS) entry which is preliminary data.</text>
</comment>
<dbReference type="Gene3D" id="3.30.1360.60">
    <property type="entry name" value="Glucose permease domain IIB"/>
    <property type="match status" value="1"/>
</dbReference>
<feature type="domain" description="PTS EIIB type-1" evidence="13">
    <location>
        <begin position="7"/>
        <end position="89"/>
    </location>
</feature>
<dbReference type="GO" id="GO:0008982">
    <property type="term" value="F:protein-N(PI)-phosphohistidine-sugar phosphotransferase activity"/>
    <property type="evidence" value="ECO:0007669"/>
    <property type="project" value="InterPro"/>
</dbReference>
<feature type="transmembrane region" description="Helical" evidence="12">
    <location>
        <begin position="422"/>
        <end position="448"/>
    </location>
</feature>
<dbReference type="PANTHER" id="PTHR30175:SF1">
    <property type="entry name" value="PTS SYSTEM ARBUTIN-, CELLOBIOSE-, AND SALICIN-SPECIFIC EIIBC COMPONENT-RELATED"/>
    <property type="match status" value="1"/>
</dbReference>
<evidence type="ECO:0000256" key="1">
    <source>
        <dbReference type="ARBA" id="ARBA00004651"/>
    </source>
</evidence>
<dbReference type="EMBL" id="DYVE01000076">
    <property type="protein sequence ID" value="HJG27586.1"/>
    <property type="molecule type" value="Genomic_DNA"/>
</dbReference>
<evidence type="ECO:0000256" key="12">
    <source>
        <dbReference type="SAM" id="Phobius"/>
    </source>
</evidence>
<evidence type="ECO:0000256" key="5">
    <source>
        <dbReference type="ARBA" id="ARBA00022679"/>
    </source>
</evidence>
<dbReference type="PANTHER" id="PTHR30175">
    <property type="entry name" value="PHOSPHOTRANSFERASE SYSTEM TRANSPORT PROTEIN"/>
    <property type="match status" value="1"/>
</dbReference>
<dbReference type="GO" id="GO:0015771">
    <property type="term" value="P:trehalose transport"/>
    <property type="evidence" value="ECO:0007669"/>
    <property type="project" value="TreeGrafter"/>
</dbReference>
<comment type="subcellular location">
    <subcellularLocation>
        <location evidence="1">Cell membrane</location>
        <topology evidence="1">Multi-pass membrane protein</topology>
    </subcellularLocation>
</comment>
<dbReference type="GO" id="GO:0016301">
    <property type="term" value="F:kinase activity"/>
    <property type="evidence" value="ECO:0007669"/>
    <property type="project" value="UniProtKB-KW"/>
</dbReference>
<keyword evidence="3" id="KW-1003">Cell membrane</keyword>
<dbReference type="InterPro" id="IPR036878">
    <property type="entry name" value="Glu_permease_IIB"/>
</dbReference>
<evidence type="ECO:0000256" key="7">
    <source>
        <dbReference type="ARBA" id="ARBA00022692"/>
    </source>
</evidence>
<evidence type="ECO:0000256" key="11">
    <source>
        <dbReference type="PROSITE-ProRule" id="PRU00421"/>
    </source>
</evidence>
<evidence type="ECO:0000313" key="15">
    <source>
        <dbReference type="EMBL" id="HJG27586.1"/>
    </source>
</evidence>
<dbReference type="PROSITE" id="PS51103">
    <property type="entry name" value="PTS_EIIC_TYPE_1"/>
    <property type="match status" value="1"/>
</dbReference>
<dbReference type="CDD" id="cd00212">
    <property type="entry name" value="PTS_IIB_glc"/>
    <property type="match status" value="1"/>
</dbReference>
<keyword evidence="5" id="KW-0808">Transferase</keyword>
<evidence type="ECO:0000256" key="4">
    <source>
        <dbReference type="ARBA" id="ARBA00022597"/>
    </source>
</evidence>
<evidence type="ECO:0000256" key="6">
    <source>
        <dbReference type="ARBA" id="ARBA00022683"/>
    </source>
</evidence>
<keyword evidence="8" id="KW-0418">Kinase</keyword>
<feature type="transmembrane region" description="Helical" evidence="12">
    <location>
        <begin position="149"/>
        <end position="168"/>
    </location>
</feature>
<feature type="transmembrane region" description="Helical" evidence="12">
    <location>
        <begin position="387"/>
        <end position="416"/>
    </location>
</feature>
<reference evidence="15" key="2">
    <citation type="submission" date="2021-09" db="EMBL/GenBank/DDBJ databases">
        <authorList>
            <person name="Gilroy R."/>
        </authorList>
    </citation>
    <scope>NUCLEOTIDE SEQUENCE</scope>
    <source>
        <strain evidence="15">ChiBcec21-2208</strain>
    </source>
</reference>
<dbReference type="GO" id="GO:0090589">
    <property type="term" value="F:protein-phosphocysteine-trehalose phosphotransferase system transporter activity"/>
    <property type="evidence" value="ECO:0007669"/>
    <property type="project" value="TreeGrafter"/>
</dbReference>
<protein>
    <submittedName>
        <fullName evidence="15">PTS transporter subunit EIIC</fullName>
    </submittedName>
</protein>
<feature type="transmembrane region" description="Helical" evidence="12">
    <location>
        <begin position="108"/>
        <end position="129"/>
    </location>
</feature>